<name>A0A318FH64_KLEOX</name>
<proteinExistence type="predicted"/>
<evidence type="ECO:0000313" key="1">
    <source>
        <dbReference type="EMBL" id="PXW42058.1"/>
    </source>
</evidence>
<dbReference type="Proteomes" id="UP000247485">
    <property type="component" value="Unassembled WGS sequence"/>
</dbReference>
<reference evidence="1 2" key="1">
    <citation type="submission" date="2018-05" db="EMBL/GenBank/DDBJ databases">
        <title>Freshwater and sediment microbial communities from various areas in North America, analyzing microbe dynamics in response to fracking.</title>
        <authorList>
            <person name="Lamendella R."/>
        </authorList>
    </citation>
    <scope>NUCLEOTIDE SEQUENCE [LARGE SCALE GENOMIC DNA]</scope>
    <source>
        <strain evidence="1 2">67</strain>
    </source>
</reference>
<accession>A0A318FH64</accession>
<dbReference type="RefSeq" id="WP_142670553.1">
    <property type="nucleotide sequence ID" value="NZ_QJJG01000014.1"/>
</dbReference>
<comment type="caution">
    <text evidence="1">The sequence shown here is derived from an EMBL/GenBank/DDBJ whole genome shotgun (WGS) entry which is preliminary data.</text>
</comment>
<gene>
    <name evidence="1" type="ORF">DET57_11450</name>
</gene>
<sequence>MLIRDRSNMEKVMSITYADLVDKAKELDELANGRKNELCEKATLLLKEYRESLGLPPESGGLAFIGEEENGDVKRINILQLDISEDYRLSFKIITNLSPDAHHKLYYKTSITMWRDAGLKVSVEGRQVNIPGGISDGQFLDVCTSIKQSIVDGLEGMAPKG</sequence>
<evidence type="ECO:0000313" key="2">
    <source>
        <dbReference type="Proteomes" id="UP000247485"/>
    </source>
</evidence>
<protein>
    <submittedName>
        <fullName evidence="1">Uncharacterized protein</fullName>
    </submittedName>
</protein>
<dbReference type="AlphaFoldDB" id="A0A318FH64"/>
<organism evidence="1 2">
    <name type="scientific">Klebsiella oxytoca</name>
    <dbReference type="NCBI Taxonomy" id="571"/>
    <lineage>
        <taxon>Bacteria</taxon>
        <taxon>Pseudomonadati</taxon>
        <taxon>Pseudomonadota</taxon>
        <taxon>Gammaproteobacteria</taxon>
        <taxon>Enterobacterales</taxon>
        <taxon>Enterobacteriaceae</taxon>
        <taxon>Klebsiella/Raoultella group</taxon>
        <taxon>Klebsiella</taxon>
    </lineage>
</organism>
<dbReference type="EMBL" id="QJJG01000014">
    <property type="protein sequence ID" value="PXW42058.1"/>
    <property type="molecule type" value="Genomic_DNA"/>
</dbReference>